<sequence length="210" mass="23108">MISPMEPGPDRGPGPAAPAGGTESAGPTEPADLAGLIRRCARGDEDAFATLYDATSPRVYGLALRVVRNPAHAEEVTQETYLEIWRHSARFDAGRGSALSWLLTLTHRRAVDRVRSVEAATRRDDDYQQQTEPRAYDTTAEQAHRGLDAQRVRKALAGLTETQRQAVELAYFGGYTHTEVAQLLDLPLGTAKTRIRDGLIRLRDTMGVER</sequence>
<keyword evidence="4" id="KW-0804">Transcription</keyword>
<evidence type="ECO:0000256" key="3">
    <source>
        <dbReference type="ARBA" id="ARBA00023082"/>
    </source>
</evidence>
<keyword evidence="2" id="KW-0805">Transcription regulation</keyword>
<dbReference type="PANTHER" id="PTHR43133">
    <property type="entry name" value="RNA POLYMERASE ECF-TYPE SIGMA FACTO"/>
    <property type="match status" value="1"/>
</dbReference>
<dbReference type="GO" id="GO:0016987">
    <property type="term" value="F:sigma factor activity"/>
    <property type="evidence" value="ECO:0007669"/>
    <property type="project" value="UniProtKB-KW"/>
</dbReference>
<feature type="region of interest" description="Disordered" evidence="5">
    <location>
        <begin position="1"/>
        <end position="30"/>
    </location>
</feature>
<dbReference type="NCBIfam" id="TIGR02937">
    <property type="entry name" value="sigma70-ECF"/>
    <property type="match status" value="1"/>
</dbReference>
<dbReference type="SUPFAM" id="SSF88659">
    <property type="entry name" value="Sigma3 and sigma4 domains of RNA polymerase sigma factors"/>
    <property type="match status" value="1"/>
</dbReference>
<dbReference type="InterPro" id="IPR007627">
    <property type="entry name" value="RNA_pol_sigma70_r2"/>
</dbReference>
<proteinExistence type="inferred from homology"/>
<dbReference type="PANTHER" id="PTHR43133:SF66">
    <property type="entry name" value="ECF RNA POLYMERASE SIGMA FACTOR SIGK"/>
    <property type="match status" value="1"/>
</dbReference>
<evidence type="ECO:0000256" key="1">
    <source>
        <dbReference type="ARBA" id="ARBA00010641"/>
    </source>
</evidence>
<feature type="compositionally biased region" description="Pro residues" evidence="5">
    <location>
        <begin position="1"/>
        <end position="16"/>
    </location>
</feature>
<protein>
    <submittedName>
        <fullName evidence="8">RNA polymerase sigma-70 factor (ECF subfamily)</fullName>
    </submittedName>
</protein>
<evidence type="ECO:0000256" key="4">
    <source>
        <dbReference type="ARBA" id="ARBA00023163"/>
    </source>
</evidence>
<keyword evidence="9" id="KW-1185">Reference proteome</keyword>
<dbReference type="EMBL" id="VFOK01000001">
    <property type="protein sequence ID" value="TQL34752.1"/>
    <property type="molecule type" value="Genomic_DNA"/>
</dbReference>
<feature type="compositionally biased region" description="Low complexity" evidence="5">
    <location>
        <begin position="17"/>
        <end position="27"/>
    </location>
</feature>
<evidence type="ECO:0000256" key="5">
    <source>
        <dbReference type="SAM" id="MobiDB-lite"/>
    </source>
</evidence>
<dbReference type="Pfam" id="PF08281">
    <property type="entry name" value="Sigma70_r4_2"/>
    <property type="match status" value="1"/>
</dbReference>
<feature type="region of interest" description="Disordered" evidence="5">
    <location>
        <begin position="119"/>
        <end position="141"/>
    </location>
</feature>
<reference evidence="8 9" key="1">
    <citation type="submission" date="2019-06" db="EMBL/GenBank/DDBJ databases">
        <title>Sequencing the genomes of 1000 actinobacteria strains.</title>
        <authorList>
            <person name="Klenk H.-P."/>
        </authorList>
    </citation>
    <scope>NUCLEOTIDE SEQUENCE [LARGE SCALE GENOMIC DNA]</scope>
    <source>
        <strain evidence="8 9">DSM 24617</strain>
    </source>
</reference>
<gene>
    <name evidence="8" type="ORF">FB554_2931</name>
</gene>
<dbReference type="Gene3D" id="1.10.10.10">
    <property type="entry name" value="Winged helix-like DNA-binding domain superfamily/Winged helix DNA-binding domain"/>
    <property type="match status" value="1"/>
</dbReference>
<name>A0A542XG04_9MICO</name>
<organism evidence="8 9">
    <name type="scientific">Barrientosiimonas humi</name>
    <dbReference type="NCBI Taxonomy" id="999931"/>
    <lineage>
        <taxon>Bacteria</taxon>
        <taxon>Bacillati</taxon>
        <taxon>Actinomycetota</taxon>
        <taxon>Actinomycetes</taxon>
        <taxon>Micrococcales</taxon>
        <taxon>Dermacoccaceae</taxon>
        <taxon>Barrientosiimonas</taxon>
    </lineage>
</organism>
<evidence type="ECO:0000256" key="2">
    <source>
        <dbReference type="ARBA" id="ARBA00023015"/>
    </source>
</evidence>
<evidence type="ECO:0000313" key="8">
    <source>
        <dbReference type="EMBL" id="TQL34752.1"/>
    </source>
</evidence>
<dbReference type="CDD" id="cd06171">
    <property type="entry name" value="Sigma70_r4"/>
    <property type="match status" value="1"/>
</dbReference>
<dbReference type="InterPro" id="IPR036388">
    <property type="entry name" value="WH-like_DNA-bd_sf"/>
</dbReference>
<dbReference type="Gene3D" id="1.10.1740.10">
    <property type="match status" value="1"/>
</dbReference>
<dbReference type="GO" id="GO:0006352">
    <property type="term" value="P:DNA-templated transcription initiation"/>
    <property type="evidence" value="ECO:0007669"/>
    <property type="project" value="InterPro"/>
</dbReference>
<dbReference type="InterPro" id="IPR013249">
    <property type="entry name" value="RNA_pol_sigma70_r4_t2"/>
</dbReference>
<dbReference type="InterPro" id="IPR014284">
    <property type="entry name" value="RNA_pol_sigma-70_dom"/>
</dbReference>
<dbReference type="InterPro" id="IPR013325">
    <property type="entry name" value="RNA_pol_sigma_r2"/>
</dbReference>
<dbReference type="NCBIfam" id="NF007228">
    <property type="entry name" value="PRK09646.1"/>
    <property type="match status" value="1"/>
</dbReference>
<evidence type="ECO:0000313" key="9">
    <source>
        <dbReference type="Proteomes" id="UP000318336"/>
    </source>
</evidence>
<dbReference type="InterPro" id="IPR013324">
    <property type="entry name" value="RNA_pol_sigma_r3/r4-like"/>
</dbReference>
<accession>A0A542XG04</accession>
<evidence type="ECO:0000259" key="7">
    <source>
        <dbReference type="Pfam" id="PF08281"/>
    </source>
</evidence>
<keyword evidence="3" id="KW-0731">Sigma factor</keyword>
<dbReference type="SUPFAM" id="SSF88946">
    <property type="entry name" value="Sigma2 domain of RNA polymerase sigma factors"/>
    <property type="match status" value="1"/>
</dbReference>
<comment type="similarity">
    <text evidence="1">Belongs to the sigma-70 factor family. ECF subfamily.</text>
</comment>
<dbReference type="Proteomes" id="UP000318336">
    <property type="component" value="Unassembled WGS sequence"/>
</dbReference>
<dbReference type="InterPro" id="IPR039425">
    <property type="entry name" value="RNA_pol_sigma-70-like"/>
</dbReference>
<dbReference type="Pfam" id="PF04542">
    <property type="entry name" value="Sigma70_r2"/>
    <property type="match status" value="1"/>
</dbReference>
<dbReference type="GO" id="GO:0003677">
    <property type="term" value="F:DNA binding"/>
    <property type="evidence" value="ECO:0007669"/>
    <property type="project" value="InterPro"/>
</dbReference>
<feature type="domain" description="RNA polymerase sigma-70 region 2" evidence="6">
    <location>
        <begin position="51"/>
        <end position="116"/>
    </location>
</feature>
<comment type="caution">
    <text evidence="8">The sequence shown here is derived from an EMBL/GenBank/DDBJ whole genome shotgun (WGS) entry which is preliminary data.</text>
</comment>
<dbReference type="AlphaFoldDB" id="A0A542XG04"/>
<evidence type="ECO:0000259" key="6">
    <source>
        <dbReference type="Pfam" id="PF04542"/>
    </source>
</evidence>
<feature type="domain" description="RNA polymerase sigma factor 70 region 4 type 2" evidence="7">
    <location>
        <begin position="150"/>
        <end position="202"/>
    </location>
</feature>